<sequence>MWIKLRLFLMSLLVGAVFAQTATALVSSAQAATMELMQVDSASDVAMDECADVPDCDAPCHLSSQCSGAVGLVAPDWTFVESRLLAELASVSPAITAQTGQRRGDDLQRPPEA</sequence>
<gene>
    <name evidence="1" type="ORF">LCGC14_0807070</name>
</gene>
<dbReference type="EMBL" id="LAZR01002204">
    <property type="protein sequence ID" value="KKN33110.1"/>
    <property type="molecule type" value="Genomic_DNA"/>
</dbReference>
<evidence type="ECO:0000313" key="1">
    <source>
        <dbReference type="EMBL" id="KKN33110.1"/>
    </source>
</evidence>
<protein>
    <submittedName>
        <fullName evidence="1">Uncharacterized protein</fullName>
    </submittedName>
</protein>
<proteinExistence type="predicted"/>
<name>A0A0F9PMU6_9ZZZZ</name>
<accession>A0A0F9PMU6</accession>
<dbReference type="AlphaFoldDB" id="A0A0F9PMU6"/>
<reference evidence="1" key="1">
    <citation type="journal article" date="2015" name="Nature">
        <title>Complex archaea that bridge the gap between prokaryotes and eukaryotes.</title>
        <authorList>
            <person name="Spang A."/>
            <person name="Saw J.H."/>
            <person name="Jorgensen S.L."/>
            <person name="Zaremba-Niedzwiedzka K."/>
            <person name="Martijn J."/>
            <person name="Lind A.E."/>
            <person name="van Eijk R."/>
            <person name="Schleper C."/>
            <person name="Guy L."/>
            <person name="Ettema T.J."/>
        </authorList>
    </citation>
    <scope>NUCLEOTIDE SEQUENCE</scope>
</reference>
<organism evidence="1">
    <name type="scientific">marine sediment metagenome</name>
    <dbReference type="NCBI Taxonomy" id="412755"/>
    <lineage>
        <taxon>unclassified sequences</taxon>
        <taxon>metagenomes</taxon>
        <taxon>ecological metagenomes</taxon>
    </lineage>
</organism>
<comment type="caution">
    <text evidence="1">The sequence shown here is derived from an EMBL/GenBank/DDBJ whole genome shotgun (WGS) entry which is preliminary data.</text>
</comment>